<dbReference type="AlphaFoldDB" id="A0A182NXU6"/>
<name>A0A182NXU6_9DIPT</name>
<feature type="compositionally biased region" description="Basic and acidic residues" evidence="1">
    <location>
        <begin position="243"/>
        <end position="270"/>
    </location>
</feature>
<evidence type="ECO:0000313" key="2">
    <source>
        <dbReference type="EnsemblMetazoa" id="ADIR014666-PA"/>
    </source>
</evidence>
<feature type="compositionally biased region" description="Pro residues" evidence="1">
    <location>
        <begin position="92"/>
        <end position="107"/>
    </location>
</feature>
<reference evidence="3" key="1">
    <citation type="submission" date="2013-03" db="EMBL/GenBank/DDBJ databases">
        <title>The Genome Sequence of Anopheles dirus WRAIR2.</title>
        <authorList>
            <consortium name="The Broad Institute Genomics Platform"/>
            <person name="Neafsey D.E."/>
            <person name="Walton C."/>
            <person name="Walker B."/>
            <person name="Young S.K."/>
            <person name="Zeng Q."/>
            <person name="Gargeya S."/>
            <person name="Fitzgerald M."/>
            <person name="Haas B."/>
            <person name="Abouelleil A."/>
            <person name="Allen A.W."/>
            <person name="Alvarado L."/>
            <person name="Arachchi H.M."/>
            <person name="Berlin A.M."/>
            <person name="Chapman S.B."/>
            <person name="Gainer-Dewar J."/>
            <person name="Goldberg J."/>
            <person name="Griggs A."/>
            <person name="Gujja S."/>
            <person name="Hansen M."/>
            <person name="Howarth C."/>
            <person name="Imamovic A."/>
            <person name="Ireland A."/>
            <person name="Larimer J."/>
            <person name="McCowan C."/>
            <person name="Murphy C."/>
            <person name="Pearson M."/>
            <person name="Poon T.W."/>
            <person name="Priest M."/>
            <person name="Roberts A."/>
            <person name="Saif S."/>
            <person name="Shea T."/>
            <person name="Sisk P."/>
            <person name="Sykes S."/>
            <person name="Wortman J."/>
            <person name="Nusbaum C."/>
            <person name="Birren B."/>
        </authorList>
    </citation>
    <scope>NUCLEOTIDE SEQUENCE [LARGE SCALE GENOMIC DNA]</scope>
    <source>
        <strain evidence="3">WRAIR2</strain>
    </source>
</reference>
<feature type="region of interest" description="Disordered" evidence="1">
    <location>
        <begin position="236"/>
        <end position="270"/>
    </location>
</feature>
<evidence type="ECO:0000256" key="1">
    <source>
        <dbReference type="SAM" id="MobiDB-lite"/>
    </source>
</evidence>
<accession>A0A182NXU6</accession>
<feature type="region of interest" description="Disordered" evidence="1">
    <location>
        <begin position="66"/>
        <end position="130"/>
    </location>
</feature>
<organism evidence="2 3">
    <name type="scientific">Anopheles dirus</name>
    <dbReference type="NCBI Taxonomy" id="7168"/>
    <lineage>
        <taxon>Eukaryota</taxon>
        <taxon>Metazoa</taxon>
        <taxon>Ecdysozoa</taxon>
        <taxon>Arthropoda</taxon>
        <taxon>Hexapoda</taxon>
        <taxon>Insecta</taxon>
        <taxon>Pterygota</taxon>
        <taxon>Neoptera</taxon>
        <taxon>Endopterygota</taxon>
        <taxon>Diptera</taxon>
        <taxon>Nematocera</taxon>
        <taxon>Culicoidea</taxon>
        <taxon>Culicidae</taxon>
        <taxon>Anophelinae</taxon>
        <taxon>Anopheles</taxon>
    </lineage>
</organism>
<dbReference type="EnsemblMetazoa" id="ADIR014666-RA">
    <property type="protein sequence ID" value="ADIR014666-PA"/>
    <property type="gene ID" value="ADIR014666"/>
</dbReference>
<reference evidence="2" key="2">
    <citation type="submission" date="2020-05" db="UniProtKB">
        <authorList>
            <consortium name="EnsemblMetazoa"/>
        </authorList>
    </citation>
    <scope>IDENTIFICATION</scope>
    <source>
        <strain evidence="2">WRAIR2</strain>
    </source>
</reference>
<protein>
    <submittedName>
        <fullName evidence="2">Uncharacterized protein</fullName>
    </submittedName>
</protein>
<dbReference type="Proteomes" id="UP000075884">
    <property type="component" value="Unassembled WGS sequence"/>
</dbReference>
<keyword evidence="3" id="KW-1185">Reference proteome</keyword>
<evidence type="ECO:0000313" key="3">
    <source>
        <dbReference type="Proteomes" id="UP000075884"/>
    </source>
</evidence>
<dbReference type="VEuPathDB" id="VectorBase:ADIR014666"/>
<sequence length="270" mass="27988">MAIDSEFASSSIEQSPPLADGTLWTAFISMFPFDFSSSWNSVSSFTLCRTSSVSSTWMPPGPLISSCSLAMPDDDEIGDEGDGTPLLALPPDSLPRPPTPPVPPPPPPEEEDPESAPPLSVPRGPNAPFQSAASEVEDSLGCCGESTPPIGWSPSGDALHSPLVELTLLMPIGLLCCCCCCCCCCTPTAAAAAAATTMAAAAVVDAFAPGLTTVAPLPSTLDIMFSNLFSCPGEAGPPASNGDKLRLMLPGEKEGRERKKAIRDRSFQQA</sequence>
<proteinExistence type="predicted"/>
<feature type="compositionally biased region" description="Acidic residues" evidence="1">
    <location>
        <begin position="72"/>
        <end position="82"/>
    </location>
</feature>